<protein>
    <recommendedName>
        <fullName evidence="7">DNA-directed RNA polymerase subunit beta'</fullName>
        <shortName evidence="7">RNAP subunit beta'</shortName>
        <ecNumber evidence="7">2.7.7.6</ecNumber>
    </recommendedName>
    <alternativeName>
        <fullName evidence="7">RNA polymerase subunit beta'</fullName>
    </alternativeName>
    <alternativeName>
        <fullName evidence="7">Transcriptase subunit beta'</fullName>
    </alternativeName>
</protein>
<dbReference type="NCBIfam" id="TIGR02386">
    <property type="entry name" value="rpoC_TIGR"/>
    <property type="match status" value="1"/>
</dbReference>
<dbReference type="InterPro" id="IPR044893">
    <property type="entry name" value="RNA_pol_Rpb1_clamp_domain"/>
</dbReference>
<feature type="binding site" evidence="7">
    <location>
        <position position="868"/>
    </location>
    <ligand>
        <name>Zn(2+)</name>
        <dbReference type="ChEBI" id="CHEBI:29105"/>
        <label>2</label>
    </ligand>
</feature>
<dbReference type="CDD" id="cd01609">
    <property type="entry name" value="RNAP_beta'_N"/>
    <property type="match status" value="1"/>
</dbReference>
<keyword evidence="1 7" id="KW-0240">DNA-directed RNA polymerase</keyword>
<accession>A0A9D1FF96</accession>
<dbReference type="Pfam" id="PF04983">
    <property type="entry name" value="RNA_pol_Rpb1_3"/>
    <property type="match status" value="1"/>
</dbReference>
<dbReference type="Gene3D" id="1.10.132.30">
    <property type="match status" value="1"/>
</dbReference>
<feature type="binding site" evidence="7">
    <location>
        <position position="89"/>
    </location>
    <ligand>
        <name>Zn(2+)</name>
        <dbReference type="ChEBI" id="CHEBI:29105"/>
        <label>1</label>
    </ligand>
</feature>
<dbReference type="Pfam" id="PF00623">
    <property type="entry name" value="RNA_pol_Rpb1_2"/>
    <property type="match status" value="2"/>
</dbReference>
<comment type="catalytic activity">
    <reaction evidence="6 7 8">
        <text>RNA(n) + a ribonucleoside 5'-triphosphate = RNA(n+1) + diphosphate</text>
        <dbReference type="Rhea" id="RHEA:21248"/>
        <dbReference type="Rhea" id="RHEA-COMP:14527"/>
        <dbReference type="Rhea" id="RHEA-COMP:17342"/>
        <dbReference type="ChEBI" id="CHEBI:33019"/>
        <dbReference type="ChEBI" id="CHEBI:61557"/>
        <dbReference type="ChEBI" id="CHEBI:140395"/>
        <dbReference type="EC" id="2.7.7.6"/>
    </reaction>
</comment>
<dbReference type="InterPro" id="IPR038120">
    <property type="entry name" value="Rpb1_funnel_sf"/>
</dbReference>
<dbReference type="Gene3D" id="2.40.40.20">
    <property type="match status" value="1"/>
</dbReference>
<dbReference type="GO" id="GO:0000428">
    <property type="term" value="C:DNA-directed RNA polymerase complex"/>
    <property type="evidence" value="ECO:0007669"/>
    <property type="project" value="UniProtKB-KW"/>
</dbReference>
<dbReference type="Gene3D" id="1.10.1790.20">
    <property type="match status" value="1"/>
</dbReference>
<dbReference type="GO" id="GO:0003677">
    <property type="term" value="F:DNA binding"/>
    <property type="evidence" value="ECO:0007669"/>
    <property type="project" value="UniProtKB-UniRule"/>
</dbReference>
<evidence type="ECO:0000256" key="5">
    <source>
        <dbReference type="ARBA" id="ARBA00023163"/>
    </source>
</evidence>
<comment type="subunit">
    <text evidence="7">The RNAP catalytic core consists of 2 alpha, 1 beta, 1 beta' and 1 omega subunit. When a sigma factor is associated with the core the holoenzyme is formed, which can initiate transcription.</text>
</comment>
<evidence type="ECO:0000259" key="9">
    <source>
        <dbReference type="SMART" id="SM00663"/>
    </source>
</evidence>
<evidence type="ECO:0000256" key="1">
    <source>
        <dbReference type="ARBA" id="ARBA00022478"/>
    </source>
</evidence>
<proteinExistence type="inferred from homology"/>
<keyword evidence="5 7" id="KW-0804">Transcription</keyword>
<evidence type="ECO:0000256" key="2">
    <source>
        <dbReference type="ARBA" id="ARBA00022679"/>
    </source>
</evidence>
<dbReference type="InterPro" id="IPR045867">
    <property type="entry name" value="DNA-dir_RpoC_beta_prime"/>
</dbReference>
<dbReference type="InterPro" id="IPR007080">
    <property type="entry name" value="RNA_pol_Rpb1_1"/>
</dbReference>
<reference evidence="10" key="1">
    <citation type="submission" date="2020-10" db="EMBL/GenBank/DDBJ databases">
        <authorList>
            <person name="Gilroy R."/>
        </authorList>
    </citation>
    <scope>NUCLEOTIDE SEQUENCE</scope>
    <source>
        <strain evidence="10">ChiGjej3B3-5194</strain>
    </source>
</reference>
<feature type="binding site" evidence="7">
    <location>
        <position position="794"/>
    </location>
    <ligand>
        <name>Zn(2+)</name>
        <dbReference type="ChEBI" id="CHEBI:29105"/>
        <label>2</label>
    </ligand>
</feature>
<feature type="binding site" evidence="7">
    <location>
        <position position="877"/>
    </location>
    <ligand>
        <name>Zn(2+)</name>
        <dbReference type="ChEBI" id="CHEBI:29105"/>
        <label>2</label>
    </ligand>
</feature>
<dbReference type="PANTHER" id="PTHR19376:SF54">
    <property type="entry name" value="DNA-DIRECTED RNA POLYMERASE SUBUNIT BETA"/>
    <property type="match status" value="1"/>
</dbReference>
<name>A0A9D1FF96_9PROT</name>
<feature type="binding site" evidence="7">
    <location>
        <position position="461"/>
    </location>
    <ligand>
        <name>Mg(2+)</name>
        <dbReference type="ChEBI" id="CHEBI:18420"/>
    </ligand>
</feature>
<dbReference type="InterPro" id="IPR042102">
    <property type="entry name" value="RNA_pol_Rpb1_3_sf"/>
</dbReference>
<dbReference type="InterPro" id="IPR006592">
    <property type="entry name" value="RNA_pol_N"/>
</dbReference>
<dbReference type="Proteomes" id="UP000886742">
    <property type="component" value="Unassembled WGS sequence"/>
</dbReference>
<keyword evidence="2 7" id="KW-0808">Transferase</keyword>
<evidence type="ECO:0000313" key="10">
    <source>
        <dbReference type="EMBL" id="HIS70516.1"/>
    </source>
</evidence>
<dbReference type="Pfam" id="PF04998">
    <property type="entry name" value="RNA_pol_Rpb1_5"/>
    <property type="match status" value="1"/>
</dbReference>
<dbReference type="Pfam" id="PF05000">
    <property type="entry name" value="RNA_pol_Rpb1_4"/>
    <property type="match status" value="1"/>
</dbReference>
<dbReference type="InterPro" id="IPR012754">
    <property type="entry name" value="DNA-dir_RpoC_beta_prime_bact"/>
</dbReference>
<dbReference type="Gene3D" id="4.10.860.120">
    <property type="entry name" value="RNA polymerase II, clamp domain"/>
    <property type="match status" value="1"/>
</dbReference>
<dbReference type="SUPFAM" id="SSF64484">
    <property type="entry name" value="beta and beta-prime subunits of DNA dependent RNA-polymerase"/>
    <property type="match status" value="1"/>
</dbReference>
<feature type="binding site" evidence="7">
    <location>
        <position position="71"/>
    </location>
    <ligand>
        <name>Zn(2+)</name>
        <dbReference type="ChEBI" id="CHEBI:29105"/>
        <label>1</label>
    </ligand>
</feature>
<evidence type="ECO:0000256" key="7">
    <source>
        <dbReference type="HAMAP-Rule" id="MF_01322"/>
    </source>
</evidence>
<feature type="binding site" evidence="7">
    <location>
        <position position="73"/>
    </location>
    <ligand>
        <name>Zn(2+)</name>
        <dbReference type="ChEBI" id="CHEBI:29105"/>
        <label>1</label>
    </ligand>
</feature>
<feature type="binding site" evidence="7">
    <location>
        <position position="86"/>
    </location>
    <ligand>
        <name>Zn(2+)</name>
        <dbReference type="ChEBI" id="CHEBI:29105"/>
        <label>1</label>
    </ligand>
</feature>
<keyword evidence="7" id="KW-0460">Magnesium</keyword>
<keyword evidence="4 7" id="KW-0479">Metal-binding</keyword>
<feature type="binding site" evidence="7">
    <location>
        <position position="874"/>
    </location>
    <ligand>
        <name>Zn(2+)</name>
        <dbReference type="ChEBI" id="CHEBI:29105"/>
        <label>2</label>
    </ligand>
</feature>
<dbReference type="Gene3D" id="1.10.274.100">
    <property type="entry name" value="RNA polymerase Rpb1, domain 3"/>
    <property type="match status" value="2"/>
</dbReference>
<evidence type="ECO:0000313" key="11">
    <source>
        <dbReference type="Proteomes" id="UP000886742"/>
    </source>
</evidence>
<reference evidence="10" key="2">
    <citation type="journal article" date="2021" name="PeerJ">
        <title>Extensive microbial diversity within the chicken gut microbiome revealed by metagenomics and culture.</title>
        <authorList>
            <person name="Gilroy R."/>
            <person name="Ravi A."/>
            <person name="Getino M."/>
            <person name="Pursley I."/>
            <person name="Horton D.L."/>
            <person name="Alikhan N.F."/>
            <person name="Baker D."/>
            <person name="Gharbi K."/>
            <person name="Hall N."/>
            <person name="Watson M."/>
            <person name="Adriaenssens E.M."/>
            <person name="Foster-Nyarko E."/>
            <person name="Jarju S."/>
            <person name="Secka A."/>
            <person name="Antonio M."/>
            <person name="Oren A."/>
            <person name="Chaudhuri R.R."/>
            <person name="La Ragione R."/>
            <person name="Hildebrand F."/>
            <person name="Pallen M.J."/>
        </authorList>
    </citation>
    <scope>NUCLEOTIDE SEQUENCE</scope>
    <source>
        <strain evidence="10">ChiGjej3B3-5194</strain>
    </source>
</reference>
<evidence type="ECO:0000256" key="3">
    <source>
        <dbReference type="ARBA" id="ARBA00022695"/>
    </source>
</evidence>
<dbReference type="InterPro" id="IPR007083">
    <property type="entry name" value="RNA_pol_Rpb1_4"/>
</dbReference>
<dbReference type="InterPro" id="IPR000722">
    <property type="entry name" value="RNA_pol_asu"/>
</dbReference>
<dbReference type="Gene3D" id="1.10.150.390">
    <property type="match status" value="1"/>
</dbReference>
<dbReference type="EMBL" id="DVJI01000005">
    <property type="protein sequence ID" value="HIS70516.1"/>
    <property type="molecule type" value="Genomic_DNA"/>
</dbReference>
<dbReference type="GO" id="GO:0008270">
    <property type="term" value="F:zinc ion binding"/>
    <property type="evidence" value="ECO:0007669"/>
    <property type="project" value="UniProtKB-UniRule"/>
</dbReference>
<sequence length="1369" mass="150305">MTNMLQKIFGQIETKEQFDALRITIASPEEILSWSHGEVKKPETINYHSLKPEPEGLFCQQIFGPVKDYECACGKYKRIKFRGVVCERCGVEVGSSTVRRERMGHIKLAMPVAHTWFLREGKIATLLNNLPQKKLEQVISYDAYIVIEPGLTSLKQYDVISEDEYQKAVEEFGADAFRVGIGAEGVRSIIANLDMGDERTRLRAELAETKSDAKRKGLIKQLKLVEAFLDSKTDPAWMLPDVIPVIPPDMRPLVTLDAGHVAASDLNDLYRRVIIRNNRLKRFIEMHAPEIIVRNEKRMLQEAVDSLFDNGHKARPMVSQNRRPLKSLSDSLRGKSGRFRMNMLGKRVDYSGRSVIVSGPSLKLHQVGLPKTMALELFKPFVYARLMAGDYANTLKTARKMVENGEDVVWEILEKVIHQHPVLLNRQPTLHRLSMLAFEPVLIEGKAIRLHPLVCKGFNADFDGDQMAVHVPISLEAQLEARTLMLSSNNILSPANGEPMIVPSQDMVLGVYYISLINGEHTDKSPRFANMDEVKMALENKSITLHTPIVARINGKVYKTTAGRMILGELLPKSENMPFDLVNKVMPVGEIKALLATTYERCGDKATILLADALKDTGFEQAARSGISIGYDDIVIPEEKKAIIDETEKAAEEINEQYQNGLLSGGEKHNKLIDLWQNTTDKIGDLAYAALGKTTGDHWNSVLMMALSGARGSKRQIQQVAGMRGMMQKPDGSIIEVPIISNFKEGLTMAEYFTSTHGARKGMSDTALKTADAGYLTRRLVELAQNTVITEHDCGTTEYITAKPVYQGSTLSVPLGDVVLGRTAAHDIVHPITKEVIVPAGELVTKVAARKINESGLPSVDVRSVLTCCSDGLCAKCYGMDLSRQALVHVGEAVGVIAGQSIGEPGTQLTLRTFHIGGVASGGAESHYIEVPVAGTIKLTGVNTIKNSAGRIVVLSRNGELAVVDDKGEKLFTTKLPYAAMMIVSDGDKVEKGAKVAEWDPYANTIIAEKDGIVQFQDLIENVSYQEEVDSTTGIVSRKVINWKANTKKALNPAITLVDDKGQVISLGGKKIAEYLLPMYSILNVSNSATVSAGDVLARIPVQTKRTGDITGGLPRVNELLEVRRPANPALLAEVDGTIELEDAKSKIIIRIMPDDGTAPVEYAVPKGTNLLVRSGDAVKKADKLVDGDPVPQDILRILGQKALATFMVEQIQQVYRLQGVSINDKHIEILIREMTRRVEITNPGDTGFLMGQVVDRVDFEEENARVVHDGGKPAEASQVLVGLTRASLTSRSFISNASFQQTTKVLVDAAISGATDKLVGINENLIVGRLIPVGTGAYVRRVREIAREEEKAEKLARDGNAQQQLLDI</sequence>
<dbReference type="InterPro" id="IPR007066">
    <property type="entry name" value="RNA_pol_Rpb1_3"/>
</dbReference>
<keyword evidence="7" id="KW-0862">Zinc</keyword>
<comment type="similarity">
    <text evidence="7 8">Belongs to the RNA polymerase beta' chain family.</text>
</comment>
<dbReference type="SMART" id="SM00663">
    <property type="entry name" value="RPOLA_N"/>
    <property type="match status" value="1"/>
</dbReference>
<dbReference type="GO" id="GO:0000287">
    <property type="term" value="F:magnesium ion binding"/>
    <property type="evidence" value="ECO:0007669"/>
    <property type="project" value="UniProtKB-UniRule"/>
</dbReference>
<comment type="caution">
    <text evidence="10">The sequence shown here is derived from an EMBL/GenBank/DDBJ whole genome shotgun (WGS) entry which is preliminary data.</text>
</comment>
<feature type="domain" description="RNA polymerase N-terminal" evidence="9">
    <location>
        <begin position="236"/>
        <end position="515"/>
    </location>
</feature>
<keyword evidence="3 7" id="KW-0548">Nucleotidyltransferase</keyword>
<evidence type="ECO:0000256" key="6">
    <source>
        <dbReference type="ARBA" id="ARBA00048552"/>
    </source>
</evidence>
<dbReference type="PANTHER" id="PTHR19376">
    <property type="entry name" value="DNA-DIRECTED RNA POLYMERASE"/>
    <property type="match status" value="1"/>
</dbReference>
<comment type="function">
    <text evidence="7 8">DNA-dependent RNA polymerase catalyzes the transcription of DNA into RNA using the four ribonucleoside triphosphates as substrates.</text>
</comment>
<dbReference type="Pfam" id="PF04997">
    <property type="entry name" value="RNA_pol_Rpb1_1"/>
    <property type="match status" value="1"/>
</dbReference>
<dbReference type="GO" id="GO:0003899">
    <property type="term" value="F:DNA-directed RNA polymerase activity"/>
    <property type="evidence" value="ECO:0007669"/>
    <property type="project" value="UniProtKB-UniRule"/>
</dbReference>
<dbReference type="CDD" id="cd02655">
    <property type="entry name" value="RNAP_beta'_C"/>
    <property type="match status" value="1"/>
</dbReference>
<dbReference type="Gene3D" id="2.40.50.100">
    <property type="match status" value="3"/>
</dbReference>
<dbReference type="InterPro" id="IPR007081">
    <property type="entry name" value="RNA_pol_Rpb1_5"/>
</dbReference>
<comment type="cofactor">
    <cofactor evidence="7">
        <name>Mg(2+)</name>
        <dbReference type="ChEBI" id="CHEBI:18420"/>
    </cofactor>
    <text evidence="7">Binds 1 Mg(2+) ion per subunit.</text>
</comment>
<evidence type="ECO:0000256" key="4">
    <source>
        <dbReference type="ARBA" id="ARBA00022723"/>
    </source>
</evidence>
<feature type="binding site" evidence="7">
    <location>
        <position position="463"/>
    </location>
    <ligand>
        <name>Mg(2+)</name>
        <dbReference type="ChEBI" id="CHEBI:18420"/>
    </ligand>
</feature>
<feature type="binding site" evidence="7">
    <location>
        <position position="465"/>
    </location>
    <ligand>
        <name>Mg(2+)</name>
        <dbReference type="ChEBI" id="CHEBI:18420"/>
    </ligand>
</feature>
<dbReference type="EC" id="2.7.7.6" evidence="7"/>
<evidence type="ECO:0000256" key="8">
    <source>
        <dbReference type="RuleBase" id="RU004279"/>
    </source>
</evidence>
<organism evidence="10 11">
    <name type="scientific">Candidatus Enterousia intestinigallinarum</name>
    <dbReference type="NCBI Taxonomy" id="2840790"/>
    <lineage>
        <taxon>Bacteria</taxon>
        <taxon>Pseudomonadati</taxon>
        <taxon>Pseudomonadota</taxon>
        <taxon>Alphaproteobacteria</taxon>
        <taxon>Candidatus Enterousia</taxon>
    </lineage>
</organism>
<gene>
    <name evidence="7 10" type="primary">rpoC</name>
    <name evidence="10" type="ORF">IAD02_00810</name>
</gene>
<dbReference type="Gene3D" id="1.10.40.90">
    <property type="match status" value="1"/>
</dbReference>
<comment type="cofactor">
    <cofactor evidence="7">
        <name>Zn(2+)</name>
        <dbReference type="ChEBI" id="CHEBI:29105"/>
    </cofactor>
    <text evidence="7">Binds 2 Zn(2+) ions per subunit.</text>
</comment>
<dbReference type="HAMAP" id="MF_01322">
    <property type="entry name" value="RNApol_bact_RpoC"/>
    <property type="match status" value="1"/>
</dbReference>
<dbReference type="GO" id="GO:0006351">
    <property type="term" value="P:DNA-templated transcription"/>
    <property type="evidence" value="ECO:0007669"/>
    <property type="project" value="UniProtKB-UniRule"/>
</dbReference>